<protein>
    <submittedName>
        <fullName evidence="1">Uncharacterized protein</fullName>
    </submittedName>
</protein>
<sequence length="136" mass="15402">MDKMMTQLDLLSKHLIGGRLKSVNAVEPTVGNAQIMPSLTHYKMKKFNTWEIKWGVLTQIINDKVGTKVGTRIDMVVGKTGGMEIREIDIWKNISTCLPMIVHTLKNQLGQKQAEQKTYLQASTTRFKGPIKFLKT</sequence>
<evidence type="ECO:0000313" key="1">
    <source>
        <dbReference type="EMBL" id="WMV33188.1"/>
    </source>
</evidence>
<keyword evidence="2" id="KW-1185">Reference proteome</keyword>
<evidence type="ECO:0000313" key="2">
    <source>
        <dbReference type="Proteomes" id="UP001234989"/>
    </source>
</evidence>
<dbReference type="EMBL" id="CP133617">
    <property type="protein sequence ID" value="WMV33188.1"/>
    <property type="molecule type" value="Genomic_DNA"/>
</dbReference>
<organism evidence="1 2">
    <name type="scientific">Solanum verrucosum</name>
    <dbReference type="NCBI Taxonomy" id="315347"/>
    <lineage>
        <taxon>Eukaryota</taxon>
        <taxon>Viridiplantae</taxon>
        <taxon>Streptophyta</taxon>
        <taxon>Embryophyta</taxon>
        <taxon>Tracheophyta</taxon>
        <taxon>Spermatophyta</taxon>
        <taxon>Magnoliopsida</taxon>
        <taxon>eudicotyledons</taxon>
        <taxon>Gunneridae</taxon>
        <taxon>Pentapetalae</taxon>
        <taxon>asterids</taxon>
        <taxon>lamiids</taxon>
        <taxon>Solanales</taxon>
        <taxon>Solanaceae</taxon>
        <taxon>Solanoideae</taxon>
        <taxon>Solaneae</taxon>
        <taxon>Solanum</taxon>
    </lineage>
</organism>
<reference evidence="1" key="1">
    <citation type="submission" date="2023-08" db="EMBL/GenBank/DDBJ databases">
        <title>A de novo genome assembly of Solanum verrucosum Schlechtendal, a Mexican diploid species geographically isolated from the other diploid A-genome species in potato relatives.</title>
        <authorList>
            <person name="Hosaka K."/>
        </authorList>
    </citation>
    <scope>NUCLEOTIDE SEQUENCE</scope>
    <source>
        <tissue evidence="1">Young leaves</tissue>
    </source>
</reference>
<dbReference type="Proteomes" id="UP001234989">
    <property type="component" value="Chromosome 6"/>
</dbReference>
<name>A0AAF0TZT7_SOLVR</name>
<dbReference type="AlphaFoldDB" id="A0AAF0TZT7"/>
<accession>A0AAF0TZT7</accession>
<proteinExistence type="predicted"/>
<gene>
    <name evidence="1" type="ORF">MTR67_026573</name>
</gene>